<keyword evidence="2" id="KW-1185">Reference proteome</keyword>
<dbReference type="Pfam" id="PF09650">
    <property type="entry name" value="PHA_gran_rgn"/>
    <property type="match status" value="1"/>
</dbReference>
<dbReference type="Proteomes" id="UP000479293">
    <property type="component" value="Unassembled WGS sequence"/>
</dbReference>
<dbReference type="AlphaFoldDB" id="A0A7C9FZV3"/>
<comment type="caution">
    <text evidence="1">The sequence shown here is derived from an EMBL/GenBank/DDBJ whole genome shotgun (WGS) entry which is preliminary data.</text>
</comment>
<evidence type="ECO:0000313" key="1">
    <source>
        <dbReference type="EMBL" id="MPR36168.1"/>
    </source>
</evidence>
<accession>A0A7C9FZV3</accession>
<dbReference type="RefSeq" id="WP_152763842.1">
    <property type="nucleotide sequence ID" value="NZ_WHLY01000002.1"/>
</dbReference>
<name>A0A7C9FZV3_9BACT</name>
<dbReference type="InterPro" id="IPR013433">
    <property type="entry name" value="PHA_gran_rgn"/>
</dbReference>
<evidence type="ECO:0008006" key="3">
    <source>
        <dbReference type="Google" id="ProtNLM"/>
    </source>
</evidence>
<gene>
    <name evidence="1" type="ORF">GBK04_23175</name>
</gene>
<sequence>MRIERNYKASQQEAIQKIDSFLDELMKRDFPGGVVVKEPTKSWSGNTMDFSFKLKKGLISTKIAGDIQVENGKIIMNSDLPGLVKTFVSEDKISDVIGQQIDSLFGTKNG</sequence>
<protein>
    <recommendedName>
        <fullName evidence="3">Polyhydroxyalkanoic acid system protein</fullName>
    </recommendedName>
</protein>
<organism evidence="1 2">
    <name type="scientific">Salmonirosea aquatica</name>
    <dbReference type="NCBI Taxonomy" id="2654236"/>
    <lineage>
        <taxon>Bacteria</taxon>
        <taxon>Pseudomonadati</taxon>
        <taxon>Bacteroidota</taxon>
        <taxon>Cytophagia</taxon>
        <taxon>Cytophagales</taxon>
        <taxon>Spirosomataceae</taxon>
        <taxon>Salmonirosea</taxon>
    </lineage>
</organism>
<dbReference type="EMBL" id="WHLY01000002">
    <property type="protein sequence ID" value="MPR36168.1"/>
    <property type="molecule type" value="Genomic_DNA"/>
</dbReference>
<proteinExistence type="predicted"/>
<reference evidence="1 2" key="1">
    <citation type="submission" date="2019-10" db="EMBL/GenBank/DDBJ databases">
        <title>Draft Genome Sequence of Cytophagaceae sp. SJW1-29.</title>
        <authorList>
            <person name="Choi A."/>
        </authorList>
    </citation>
    <scope>NUCLEOTIDE SEQUENCE [LARGE SCALE GENOMIC DNA]</scope>
    <source>
        <strain evidence="1 2">SJW1-29</strain>
    </source>
</reference>
<evidence type="ECO:0000313" key="2">
    <source>
        <dbReference type="Proteomes" id="UP000479293"/>
    </source>
</evidence>